<evidence type="ECO:0000313" key="3">
    <source>
        <dbReference type="Proteomes" id="UP001596150"/>
    </source>
</evidence>
<name>A0ABW0PUG6_9HYPH</name>
<dbReference type="Proteomes" id="UP001596150">
    <property type="component" value="Unassembled WGS sequence"/>
</dbReference>
<comment type="caution">
    <text evidence="2">The sequence shown here is derived from an EMBL/GenBank/DDBJ whole genome shotgun (WGS) entry which is preliminary data.</text>
</comment>
<evidence type="ECO:0000259" key="1">
    <source>
        <dbReference type="PROSITE" id="PS50983"/>
    </source>
</evidence>
<proteinExistence type="predicted"/>
<accession>A0ABW0PUG6</accession>
<organism evidence="2 3">
    <name type="scientific">Kaistia terrae</name>
    <dbReference type="NCBI Taxonomy" id="537017"/>
    <lineage>
        <taxon>Bacteria</taxon>
        <taxon>Pseudomonadati</taxon>
        <taxon>Pseudomonadota</taxon>
        <taxon>Alphaproteobacteria</taxon>
        <taxon>Hyphomicrobiales</taxon>
        <taxon>Kaistiaceae</taxon>
        <taxon>Kaistia</taxon>
    </lineage>
</organism>
<keyword evidence="3" id="KW-1185">Reference proteome</keyword>
<gene>
    <name evidence="2" type="ORF">ACFPP9_06235</name>
</gene>
<protein>
    <submittedName>
        <fullName evidence="2">ABC transporter substrate-binding protein</fullName>
    </submittedName>
</protein>
<dbReference type="PROSITE" id="PS50983">
    <property type="entry name" value="FE_B12_PBP"/>
    <property type="match status" value="1"/>
</dbReference>
<reference evidence="3" key="1">
    <citation type="journal article" date="2019" name="Int. J. Syst. Evol. Microbiol.">
        <title>The Global Catalogue of Microorganisms (GCM) 10K type strain sequencing project: providing services to taxonomists for standard genome sequencing and annotation.</title>
        <authorList>
            <consortium name="The Broad Institute Genomics Platform"/>
            <consortium name="The Broad Institute Genome Sequencing Center for Infectious Disease"/>
            <person name="Wu L."/>
            <person name="Ma J."/>
        </authorList>
    </citation>
    <scope>NUCLEOTIDE SEQUENCE [LARGE SCALE GENOMIC DNA]</scope>
    <source>
        <strain evidence="3">KACC 12633</strain>
    </source>
</reference>
<dbReference type="PANTHER" id="PTHR30535:SF34">
    <property type="entry name" value="MOLYBDATE-BINDING PROTEIN MOLA"/>
    <property type="match status" value="1"/>
</dbReference>
<feature type="domain" description="Fe/B12 periplasmic-binding" evidence="1">
    <location>
        <begin position="17"/>
        <end position="313"/>
    </location>
</feature>
<dbReference type="RefSeq" id="WP_266342382.1">
    <property type="nucleotide sequence ID" value="NZ_JAPKNH010000001.1"/>
</dbReference>
<dbReference type="Gene3D" id="3.40.50.1980">
    <property type="entry name" value="Nitrogenase molybdenum iron protein domain"/>
    <property type="match status" value="2"/>
</dbReference>
<evidence type="ECO:0000313" key="2">
    <source>
        <dbReference type="EMBL" id="MFC5515362.1"/>
    </source>
</evidence>
<dbReference type="InterPro" id="IPR002491">
    <property type="entry name" value="ABC_transptr_periplasmic_BD"/>
</dbReference>
<dbReference type="Pfam" id="PF01497">
    <property type="entry name" value="Peripla_BP_2"/>
    <property type="match status" value="1"/>
</dbReference>
<dbReference type="SUPFAM" id="SSF53807">
    <property type="entry name" value="Helical backbone' metal receptor"/>
    <property type="match status" value="1"/>
</dbReference>
<dbReference type="InterPro" id="IPR050902">
    <property type="entry name" value="ABC_Transporter_SBP"/>
</dbReference>
<dbReference type="EMBL" id="JBHSML010000003">
    <property type="protein sequence ID" value="MFC5515362.1"/>
    <property type="molecule type" value="Genomic_DNA"/>
</dbReference>
<sequence>MTDILGRTVTLEKPAERIVLGTGRSISVLALIHPDPVSRIVGWRDDFKRDTASYAAWQKAFPAISDIPVVGGGAGETLSVETVSTLKPDLVVLSLYDAEAPAMARSIELLGQLGIPVLVVDFFSQPLDNALPSLRLLGKALGVEPKAEDFIAFYEGKLSTIQDRLAKQAINRPGVFMHVHAGGMPCCSTPGRGVFNEMIEIAGGRNLALAHVPGLYGDVSLEQLLVDDPQIYIATGGAHLAARGGLVLGTGIDDQTAKTTFARLLATPGIADLTAVREGRAFAVWHMFNDSPVNIVLIEKLAKILHPELFTDIDPQATIDAINRDYLAVPMLGTYWVDP</sequence>
<dbReference type="PANTHER" id="PTHR30535">
    <property type="entry name" value="VITAMIN B12-BINDING PROTEIN"/>
    <property type="match status" value="1"/>
</dbReference>